<sequence length="66" mass="7534">MNKRWENYGLWVALAALLGMILQDTWEGFVPERYGQYTDIVLYILIGAGIVNSPIVGKGFRDKEDK</sequence>
<organism evidence="2 3">
    <name type="scientific">Priestia endophytica</name>
    <dbReference type="NCBI Taxonomy" id="135735"/>
    <lineage>
        <taxon>Bacteria</taxon>
        <taxon>Bacillati</taxon>
        <taxon>Bacillota</taxon>
        <taxon>Bacilli</taxon>
        <taxon>Bacillales</taxon>
        <taxon>Bacillaceae</taxon>
        <taxon>Priestia</taxon>
    </lineage>
</organism>
<keyword evidence="1" id="KW-0472">Membrane</keyword>
<name>A0AAX1Q822_9BACI</name>
<evidence type="ECO:0000256" key="1">
    <source>
        <dbReference type="SAM" id="Phobius"/>
    </source>
</evidence>
<comment type="caution">
    <text evidence="2">The sequence shown here is derived from an EMBL/GenBank/DDBJ whole genome shotgun (WGS) entry which is preliminary data.</text>
</comment>
<dbReference type="EMBL" id="LVYK01000037">
    <property type="protein sequence ID" value="RAS75259.1"/>
    <property type="molecule type" value="Genomic_DNA"/>
</dbReference>
<keyword evidence="1" id="KW-1133">Transmembrane helix</keyword>
<evidence type="ECO:0008006" key="4">
    <source>
        <dbReference type="Google" id="ProtNLM"/>
    </source>
</evidence>
<dbReference type="RefSeq" id="WP_113765862.1">
    <property type="nucleotide sequence ID" value="NZ_LVYK01000037.1"/>
</dbReference>
<proteinExistence type="predicted"/>
<reference evidence="2 3" key="1">
    <citation type="submission" date="2016-03" db="EMBL/GenBank/DDBJ databases">
        <title>Comparison of Bacillus endophyticus and B. anthracis characteristics using whole genome sequence analysis and microbiological techniques.</title>
        <authorList>
            <person name="Lekota K.E."/>
            <person name="Mafofo J."/>
            <person name="Rees J."/>
            <person name="Muchadeyi F.C."/>
            <person name="Madoroba E."/>
            <person name="Van Heerden H."/>
        </authorList>
    </citation>
    <scope>NUCLEOTIDE SEQUENCE [LARGE SCALE GENOMIC DNA]</scope>
    <source>
        <strain evidence="2 3">3631_10C</strain>
    </source>
</reference>
<gene>
    <name evidence="2" type="ORF">A3864_16480</name>
</gene>
<accession>A0AAX1Q822</accession>
<protein>
    <recommendedName>
        <fullName evidence="4">Holin</fullName>
    </recommendedName>
</protein>
<keyword evidence="1" id="KW-0812">Transmembrane</keyword>
<evidence type="ECO:0000313" key="2">
    <source>
        <dbReference type="EMBL" id="RAS75259.1"/>
    </source>
</evidence>
<dbReference type="AlphaFoldDB" id="A0AAX1Q822"/>
<dbReference type="Proteomes" id="UP000250174">
    <property type="component" value="Unassembled WGS sequence"/>
</dbReference>
<evidence type="ECO:0000313" key="3">
    <source>
        <dbReference type="Proteomes" id="UP000250174"/>
    </source>
</evidence>
<feature type="transmembrane region" description="Helical" evidence="1">
    <location>
        <begin position="39"/>
        <end position="57"/>
    </location>
</feature>